<feature type="region of interest" description="Disordered" evidence="1">
    <location>
        <begin position="408"/>
        <end position="428"/>
    </location>
</feature>
<feature type="compositionally biased region" description="Low complexity" evidence="1">
    <location>
        <begin position="137"/>
        <end position="149"/>
    </location>
</feature>
<feature type="compositionally biased region" description="Polar residues" evidence="1">
    <location>
        <begin position="411"/>
        <end position="428"/>
    </location>
</feature>
<dbReference type="AlphaFoldDB" id="A0A6A6H8A7"/>
<protein>
    <recommendedName>
        <fullName evidence="2">DUF7357 domain-containing protein</fullName>
    </recommendedName>
</protein>
<feature type="compositionally biased region" description="Basic and acidic residues" evidence="1">
    <location>
        <begin position="348"/>
        <end position="371"/>
    </location>
</feature>
<accession>A0A6A6H8A7</accession>
<feature type="region of interest" description="Disordered" evidence="1">
    <location>
        <begin position="287"/>
        <end position="315"/>
    </location>
</feature>
<feature type="region of interest" description="Disordered" evidence="1">
    <location>
        <begin position="458"/>
        <end position="509"/>
    </location>
</feature>
<sequence length="682" mass="75235">MRVQLSIHRQELPPADLLWSLPNDRTGPTTIAQLIEDVNNVVPLESEHWGLEDYVVQLGRYECLHFSRVQELFKDNDRLTIRPLQTQDLRARTLSGRHQITADGKHLYDGIPFGRPYLKRPVRPEIHIPSRRECLPTTTNDDGDTVTGVINSSATEGMHSPQEIGQIAFKEGEVDNNPLALTDGSTEERRVHFMGEDHGQTQAIAGVTSDSEASEDYSPSQTDSDDEEDEIKDTDEISSSSDTTSDTSTDGSSSTESSEAETHLVGQVNGGTLMKDDSVCLTQSVHQAAPAQHTQTRNPPGQGKNATKARNLRKKKAKTLIKYKQVGALHPNANLESLKRILPSLGQHDPEGEASDTDRGTTGDAVRRAEDASPIEQPHVLDGSPQPLIQPKINGLPRYPEVKGAEVRNGDISNTGNMPSEYVSEQSNKPHIRPFRLNMPAANRLICGSLGIKTKKTTVIGPSVSNSGGEDQTREAHPQPVGHPGPREQSESSSGQPQSPSELTPVSQDPDYWQSKINLMARECVLPNHTPRVPSFPYHHPLPPPSVVGKRKRLQKHGDSHVTLLPYDEEDIEVEIEERPTKTRRIDTAFPDFPTDMGSLPALTRDNIGVGQIIAFHLMELVDGCPEIGTKYHMAKVVNLTTHGNELELEMAEEFVTQMHEVTEEGTIKLELHSIIEPRLIA</sequence>
<dbReference type="Pfam" id="PF24054">
    <property type="entry name" value="DUF7357"/>
    <property type="match status" value="1"/>
</dbReference>
<gene>
    <name evidence="3" type="ORF">EV356DRAFT_567456</name>
</gene>
<dbReference type="InterPro" id="IPR055781">
    <property type="entry name" value="DUF7357"/>
</dbReference>
<evidence type="ECO:0000313" key="3">
    <source>
        <dbReference type="EMBL" id="KAF2234109.1"/>
    </source>
</evidence>
<organism evidence="3 4">
    <name type="scientific">Viridothelium virens</name>
    <name type="common">Speckled blister lichen</name>
    <name type="synonym">Trypethelium virens</name>
    <dbReference type="NCBI Taxonomy" id="1048519"/>
    <lineage>
        <taxon>Eukaryota</taxon>
        <taxon>Fungi</taxon>
        <taxon>Dikarya</taxon>
        <taxon>Ascomycota</taxon>
        <taxon>Pezizomycotina</taxon>
        <taxon>Dothideomycetes</taxon>
        <taxon>Dothideomycetes incertae sedis</taxon>
        <taxon>Trypetheliales</taxon>
        <taxon>Trypetheliaceae</taxon>
        <taxon>Viridothelium</taxon>
    </lineage>
</organism>
<feature type="compositionally biased region" description="Acidic residues" evidence="1">
    <location>
        <begin position="223"/>
        <end position="233"/>
    </location>
</feature>
<feature type="region of interest" description="Disordered" evidence="1">
    <location>
        <begin position="345"/>
        <end position="394"/>
    </location>
</feature>
<feature type="compositionally biased region" description="Low complexity" evidence="1">
    <location>
        <begin position="237"/>
        <end position="257"/>
    </location>
</feature>
<evidence type="ECO:0000256" key="1">
    <source>
        <dbReference type="SAM" id="MobiDB-lite"/>
    </source>
</evidence>
<reference evidence="3" key="1">
    <citation type="journal article" date="2020" name="Stud. Mycol.">
        <title>101 Dothideomycetes genomes: a test case for predicting lifestyles and emergence of pathogens.</title>
        <authorList>
            <person name="Haridas S."/>
            <person name="Albert R."/>
            <person name="Binder M."/>
            <person name="Bloem J."/>
            <person name="Labutti K."/>
            <person name="Salamov A."/>
            <person name="Andreopoulos B."/>
            <person name="Baker S."/>
            <person name="Barry K."/>
            <person name="Bills G."/>
            <person name="Bluhm B."/>
            <person name="Cannon C."/>
            <person name="Castanera R."/>
            <person name="Culley D."/>
            <person name="Daum C."/>
            <person name="Ezra D."/>
            <person name="Gonzalez J."/>
            <person name="Henrissat B."/>
            <person name="Kuo A."/>
            <person name="Liang C."/>
            <person name="Lipzen A."/>
            <person name="Lutzoni F."/>
            <person name="Magnuson J."/>
            <person name="Mondo S."/>
            <person name="Nolan M."/>
            <person name="Ohm R."/>
            <person name="Pangilinan J."/>
            <person name="Park H.-J."/>
            <person name="Ramirez L."/>
            <person name="Alfaro M."/>
            <person name="Sun H."/>
            <person name="Tritt A."/>
            <person name="Yoshinaga Y."/>
            <person name="Zwiers L.-H."/>
            <person name="Turgeon B."/>
            <person name="Goodwin S."/>
            <person name="Spatafora J."/>
            <person name="Crous P."/>
            <person name="Grigoriev I."/>
        </authorList>
    </citation>
    <scope>NUCLEOTIDE SEQUENCE</scope>
    <source>
        <strain evidence="3">Tuck. ex Michener</strain>
    </source>
</reference>
<proteinExistence type="predicted"/>
<dbReference type="Proteomes" id="UP000800092">
    <property type="component" value="Unassembled WGS sequence"/>
</dbReference>
<feature type="domain" description="DUF7357" evidence="2">
    <location>
        <begin position="1"/>
        <end position="131"/>
    </location>
</feature>
<keyword evidence="4" id="KW-1185">Reference proteome</keyword>
<feature type="compositionally biased region" description="Low complexity" evidence="1">
    <location>
        <begin position="491"/>
        <end position="502"/>
    </location>
</feature>
<feature type="region of interest" description="Disordered" evidence="1">
    <location>
        <begin position="206"/>
        <end position="262"/>
    </location>
</feature>
<dbReference type="OrthoDB" id="5368821at2759"/>
<evidence type="ECO:0000313" key="4">
    <source>
        <dbReference type="Proteomes" id="UP000800092"/>
    </source>
</evidence>
<feature type="compositionally biased region" description="Polar residues" evidence="1">
    <location>
        <begin position="287"/>
        <end position="299"/>
    </location>
</feature>
<dbReference type="EMBL" id="ML991801">
    <property type="protein sequence ID" value="KAF2234109.1"/>
    <property type="molecule type" value="Genomic_DNA"/>
</dbReference>
<evidence type="ECO:0000259" key="2">
    <source>
        <dbReference type="Pfam" id="PF24054"/>
    </source>
</evidence>
<feature type="compositionally biased region" description="Polar residues" evidence="1">
    <location>
        <begin position="206"/>
        <end position="221"/>
    </location>
</feature>
<feature type="region of interest" description="Disordered" evidence="1">
    <location>
        <begin position="133"/>
        <end position="160"/>
    </location>
</feature>
<name>A0A6A6H8A7_VIRVR</name>